<sequence length="618" mass="67437">MAPLLRSFAALSALWQGAIGFALPRNMKGGFNASSTLDPNISISFKETHICETTPGVKGYSGYVNLPANPAEGRAYDIHTFFWFFEARKDAANAPLSLWLQGGPGSPSMTAALGENGPCRVTSDSKDTVLNEWSWNNEVNMLYIDQPVQVGFSYDRLVNGTIDEVASPFDFTPVDDLAAADLNTTHIAGTFASSDQLSTPNTTETAALAAWHFMQIWMTQFPHYTPRDNKFSIWTESYGGHYGPTFSDVFERQNTNALANSYSSSSSPVPLHLETLGIVNGCLDIKTQMPFYPVFAHNNTYGIQAYNESVYEAAAGAWPQCEALINECQAVASQRDPDSTGADSEANAACAGAYAYCFEAMWSPYLATRRNKFDITGSALSSFPPKYAAGYLNTAEVQRELGVPLNFTGYADAVDAAFSRTGDFVRGRSLAVLGELLDRGVKVALVYGDRDFQCNWLGGEAVSLAIDSSDATAGFRGSKYAPIRTNASYAGGAVRQYGNLSFSRVFGAGHEVPWYQPETAYRIFRRVMFDRDVATGTESTLPCGGDKNKKVYSTAEGDDDVFHIKNEVPPLPEPECYFWDMYETCTGEQKKIFQSGAAITKDFVLIGYVAANGTEVLF</sequence>
<dbReference type="EMBL" id="JAGPXC010000001">
    <property type="protein sequence ID" value="KAH6658956.1"/>
    <property type="molecule type" value="Genomic_DNA"/>
</dbReference>
<keyword evidence="4" id="KW-1003">Cell membrane</keyword>
<keyword evidence="5" id="KW-0472">Membrane</keyword>
<evidence type="ECO:0000313" key="15">
    <source>
        <dbReference type="EMBL" id="KAH6658956.1"/>
    </source>
</evidence>
<dbReference type="PROSITE" id="PS00560">
    <property type="entry name" value="CARBOXYPEPT_SER_HIS"/>
    <property type="match status" value="1"/>
</dbReference>
<dbReference type="GO" id="GO:0006508">
    <property type="term" value="P:proteolysis"/>
    <property type="evidence" value="ECO:0007669"/>
    <property type="project" value="UniProtKB-KW"/>
</dbReference>
<dbReference type="PRINTS" id="PR00724">
    <property type="entry name" value="CRBOXYPTASEC"/>
</dbReference>
<evidence type="ECO:0000256" key="14">
    <source>
        <dbReference type="RuleBase" id="RU361156"/>
    </source>
</evidence>
<evidence type="ECO:0000256" key="1">
    <source>
        <dbReference type="ARBA" id="ARBA00001003"/>
    </source>
</evidence>
<evidence type="ECO:0000256" key="3">
    <source>
        <dbReference type="ARBA" id="ARBA00009431"/>
    </source>
</evidence>
<keyword evidence="6 14" id="KW-0121">Carboxypeptidase</keyword>
<comment type="subcellular location">
    <subcellularLocation>
        <location evidence="2">Cell membrane</location>
        <topology evidence="2">Lipid-anchor</topology>
        <topology evidence="2">GPI-anchor</topology>
    </subcellularLocation>
</comment>
<evidence type="ECO:0000256" key="9">
    <source>
        <dbReference type="ARBA" id="ARBA00022801"/>
    </source>
</evidence>
<protein>
    <recommendedName>
        <fullName evidence="14">Carboxypeptidase</fullName>
        <ecNumber evidence="14">3.4.16.-</ecNumber>
    </recommendedName>
</protein>
<dbReference type="Proteomes" id="UP000758603">
    <property type="component" value="Unassembled WGS sequence"/>
</dbReference>
<name>A0A9P8UVR8_9PEZI</name>
<comment type="similarity">
    <text evidence="3 14">Belongs to the peptidase S10 family.</text>
</comment>
<keyword evidence="12" id="KW-0449">Lipoprotein</keyword>
<keyword evidence="5" id="KW-0336">GPI-anchor</keyword>
<accession>A0A9P8UVR8</accession>
<dbReference type="GO" id="GO:0000324">
    <property type="term" value="C:fungal-type vacuole"/>
    <property type="evidence" value="ECO:0007669"/>
    <property type="project" value="TreeGrafter"/>
</dbReference>
<keyword evidence="11" id="KW-0325">Glycoprotein</keyword>
<evidence type="ECO:0000256" key="11">
    <source>
        <dbReference type="ARBA" id="ARBA00023180"/>
    </source>
</evidence>
<feature type="chain" id="PRO_5040532842" description="Carboxypeptidase" evidence="14">
    <location>
        <begin position="21"/>
        <end position="618"/>
    </location>
</feature>
<dbReference type="PANTHER" id="PTHR11802">
    <property type="entry name" value="SERINE PROTEASE FAMILY S10 SERINE CARBOXYPEPTIDASE"/>
    <property type="match status" value="1"/>
</dbReference>
<keyword evidence="9 14" id="KW-0378">Hydrolase</keyword>
<dbReference type="GO" id="GO:0004185">
    <property type="term" value="F:serine-type carboxypeptidase activity"/>
    <property type="evidence" value="ECO:0007669"/>
    <property type="project" value="UniProtKB-UniRule"/>
</dbReference>
<dbReference type="AlphaFoldDB" id="A0A9P8UVR8"/>
<evidence type="ECO:0000256" key="7">
    <source>
        <dbReference type="ARBA" id="ARBA00022670"/>
    </source>
</evidence>
<gene>
    <name evidence="15" type="ORF">BKA67DRAFT_2438</name>
</gene>
<dbReference type="SUPFAM" id="SSF53474">
    <property type="entry name" value="alpha/beta-Hydrolases"/>
    <property type="match status" value="1"/>
</dbReference>
<dbReference type="GO" id="GO:0098552">
    <property type="term" value="C:side of membrane"/>
    <property type="evidence" value="ECO:0007669"/>
    <property type="project" value="UniProtKB-KW"/>
</dbReference>
<dbReference type="RefSeq" id="XP_045963087.1">
    <property type="nucleotide sequence ID" value="XM_046095697.1"/>
</dbReference>
<comment type="catalytic activity">
    <reaction evidence="1">
        <text>Preferential release of a C-terminal arginine or lysine residue.</text>
        <dbReference type="EC" id="3.4.16.6"/>
    </reaction>
</comment>
<keyword evidence="16" id="KW-1185">Reference proteome</keyword>
<reference evidence="15" key="1">
    <citation type="journal article" date="2021" name="Nat. Commun.">
        <title>Genetic determinants of endophytism in the Arabidopsis root mycobiome.</title>
        <authorList>
            <person name="Mesny F."/>
            <person name="Miyauchi S."/>
            <person name="Thiergart T."/>
            <person name="Pickel B."/>
            <person name="Atanasova L."/>
            <person name="Karlsson M."/>
            <person name="Huettel B."/>
            <person name="Barry K.W."/>
            <person name="Haridas S."/>
            <person name="Chen C."/>
            <person name="Bauer D."/>
            <person name="Andreopoulos W."/>
            <person name="Pangilinan J."/>
            <person name="LaButti K."/>
            <person name="Riley R."/>
            <person name="Lipzen A."/>
            <person name="Clum A."/>
            <person name="Drula E."/>
            <person name="Henrissat B."/>
            <person name="Kohler A."/>
            <person name="Grigoriev I.V."/>
            <person name="Martin F.M."/>
            <person name="Hacquard S."/>
        </authorList>
    </citation>
    <scope>NUCLEOTIDE SEQUENCE</scope>
    <source>
        <strain evidence="15">MPI-SDFR-AT-0073</strain>
    </source>
</reference>
<dbReference type="InterPro" id="IPR018202">
    <property type="entry name" value="Ser_caboxypep_ser_AS"/>
</dbReference>
<evidence type="ECO:0000256" key="5">
    <source>
        <dbReference type="ARBA" id="ARBA00022622"/>
    </source>
</evidence>
<dbReference type="InterPro" id="IPR033124">
    <property type="entry name" value="Ser_caboxypep_his_AS"/>
</dbReference>
<dbReference type="PANTHER" id="PTHR11802:SF189">
    <property type="entry name" value="CARBOXYPEPTIDASE"/>
    <property type="match status" value="1"/>
</dbReference>
<comment type="caution">
    <text evidence="15">The sequence shown here is derived from an EMBL/GenBank/DDBJ whole genome shotgun (WGS) entry which is preliminary data.</text>
</comment>
<dbReference type="PROSITE" id="PS00131">
    <property type="entry name" value="CARBOXYPEPT_SER_SER"/>
    <property type="match status" value="1"/>
</dbReference>
<feature type="signal peptide" evidence="14">
    <location>
        <begin position="1"/>
        <end position="20"/>
    </location>
</feature>
<proteinExistence type="inferred from homology"/>
<organism evidence="15 16">
    <name type="scientific">Truncatella angustata</name>
    <dbReference type="NCBI Taxonomy" id="152316"/>
    <lineage>
        <taxon>Eukaryota</taxon>
        <taxon>Fungi</taxon>
        <taxon>Dikarya</taxon>
        <taxon>Ascomycota</taxon>
        <taxon>Pezizomycotina</taxon>
        <taxon>Sordariomycetes</taxon>
        <taxon>Xylariomycetidae</taxon>
        <taxon>Amphisphaeriales</taxon>
        <taxon>Sporocadaceae</taxon>
        <taxon>Truncatella</taxon>
    </lineage>
</organism>
<dbReference type="Gene3D" id="3.40.50.1820">
    <property type="entry name" value="alpha/beta hydrolase"/>
    <property type="match status" value="1"/>
</dbReference>
<evidence type="ECO:0000256" key="13">
    <source>
        <dbReference type="ARBA" id="ARBA00037356"/>
    </source>
</evidence>
<evidence type="ECO:0000256" key="4">
    <source>
        <dbReference type="ARBA" id="ARBA00022475"/>
    </source>
</evidence>
<evidence type="ECO:0000256" key="2">
    <source>
        <dbReference type="ARBA" id="ARBA00004609"/>
    </source>
</evidence>
<dbReference type="InterPro" id="IPR029058">
    <property type="entry name" value="AB_hydrolase_fold"/>
</dbReference>
<evidence type="ECO:0000256" key="12">
    <source>
        <dbReference type="ARBA" id="ARBA00023288"/>
    </source>
</evidence>
<keyword evidence="7 14" id="KW-0645">Protease</keyword>
<dbReference type="Pfam" id="PF00450">
    <property type="entry name" value="Peptidase_S10"/>
    <property type="match status" value="1"/>
</dbReference>
<evidence type="ECO:0000256" key="6">
    <source>
        <dbReference type="ARBA" id="ARBA00022645"/>
    </source>
</evidence>
<keyword evidence="8 14" id="KW-0732">Signal</keyword>
<dbReference type="GO" id="GO:0005886">
    <property type="term" value="C:plasma membrane"/>
    <property type="evidence" value="ECO:0007669"/>
    <property type="project" value="UniProtKB-SubCell"/>
</dbReference>
<comment type="function">
    <text evidence="13">Extracellular serine carboxypeptidase that contributes to pathogenicity.</text>
</comment>
<dbReference type="EC" id="3.4.16.-" evidence="14"/>
<dbReference type="InterPro" id="IPR001563">
    <property type="entry name" value="Peptidase_S10"/>
</dbReference>
<keyword evidence="10" id="KW-0843">Virulence</keyword>
<dbReference type="GeneID" id="70124590"/>
<evidence type="ECO:0000256" key="10">
    <source>
        <dbReference type="ARBA" id="ARBA00023026"/>
    </source>
</evidence>
<evidence type="ECO:0000256" key="8">
    <source>
        <dbReference type="ARBA" id="ARBA00022729"/>
    </source>
</evidence>
<evidence type="ECO:0000313" key="16">
    <source>
        <dbReference type="Proteomes" id="UP000758603"/>
    </source>
</evidence>
<dbReference type="OrthoDB" id="443318at2759"/>